<evidence type="ECO:0000256" key="2">
    <source>
        <dbReference type="ARBA" id="ARBA00004141"/>
    </source>
</evidence>
<feature type="transmembrane region" description="Helical" evidence="9">
    <location>
        <begin position="489"/>
        <end position="508"/>
    </location>
</feature>
<evidence type="ECO:0000256" key="6">
    <source>
        <dbReference type="ARBA" id="ARBA00023136"/>
    </source>
</evidence>
<evidence type="ECO:0000259" key="10">
    <source>
        <dbReference type="Pfam" id="PF00361"/>
    </source>
</evidence>
<dbReference type="GO" id="GO:0042773">
    <property type="term" value="P:ATP synthesis coupled electron transport"/>
    <property type="evidence" value="ECO:0007669"/>
    <property type="project" value="InterPro"/>
</dbReference>
<comment type="catalytic activity">
    <reaction evidence="8">
        <text>a ubiquinone + NADH + 5 H(+)(in) = a ubiquinol + NAD(+) + 4 H(+)(out)</text>
        <dbReference type="Rhea" id="RHEA:29091"/>
        <dbReference type="Rhea" id="RHEA-COMP:9565"/>
        <dbReference type="Rhea" id="RHEA-COMP:9566"/>
        <dbReference type="ChEBI" id="CHEBI:15378"/>
        <dbReference type="ChEBI" id="CHEBI:16389"/>
        <dbReference type="ChEBI" id="CHEBI:17976"/>
        <dbReference type="ChEBI" id="CHEBI:57540"/>
        <dbReference type="ChEBI" id="CHEBI:57945"/>
        <dbReference type="EC" id="7.1.1.2"/>
    </reaction>
</comment>
<evidence type="ECO:0000256" key="8">
    <source>
        <dbReference type="ARBA" id="ARBA00049551"/>
    </source>
</evidence>
<dbReference type="GO" id="GO:0008137">
    <property type="term" value="F:NADH dehydrogenase (ubiquinone) activity"/>
    <property type="evidence" value="ECO:0007669"/>
    <property type="project" value="UniProtKB-EC"/>
</dbReference>
<geneLocation type="mitochondrion" evidence="11"/>
<dbReference type="Pfam" id="PF00361">
    <property type="entry name" value="Proton_antipo_M"/>
    <property type="match status" value="1"/>
</dbReference>
<feature type="transmembrane region" description="Helical" evidence="9">
    <location>
        <begin position="7"/>
        <end position="35"/>
    </location>
</feature>
<dbReference type="PANTHER" id="PTHR42829">
    <property type="entry name" value="NADH-UBIQUINONE OXIDOREDUCTASE CHAIN 5"/>
    <property type="match status" value="1"/>
</dbReference>
<evidence type="ECO:0000256" key="5">
    <source>
        <dbReference type="ARBA" id="ARBA00022989"/>
    </source>
</evidence>
<evidence type="ECO:0000313" key="11">
    <source>
        <dbReference type="EMBL" id="ALJ93734.1"/>
    </source>
</evidence>
<keyword evidence="11" id="KW-0496">Mitochondrion</keyword>
<evidence type="ECO:0000256" key="1">
    <source>
        <dbReference type="ARBA" id="ARBA00003257"/>
    </source>
</evidence>
<comment type="subcellular location">
    <subcellularLocation>
        <location evidence="2">Membrane</location>
        <topology evidence="2">Multi-pass membrane protein</topology>
    </subcellularLocation>
</comment>
<evidence type="ECO:0000256" key="4">
    <source>
        <dbReference type="ARBA" id="ARBA00022692"/>
    </source>
</evidence>
<protein>
    <recommendedName>
        <fullName evidence="3">NADH:ubiquinone reductase (H(+)-translocating)</fullName>
        <ecNumber evidence="3">7.1.1.2</ecNumber>
    </recommendedName>
    <alternativeName>
        <fullName evidence="7">NADH dehydrogenase subunit 5</fullName>
    </alternativeName>
</protein>
<feature type="transmembrane region" description="Helical" evidence="9">
    <location>
        <begin position="150"/>
        <end position="168"/>
    </location>
</feature>
<dbReference type="AlphaFoldDB" id="A0A342I4E6"/>
<feature type="transmembrane region" description="Helical" evidence="9">
    <location>
        <begin position="266"/>
        <end position="288"/>
    </location>
</feature>
<feature type="transmembrane region" description="Helical" evidence="9">
    <location>
        <begin position="238"/>
        <end position="259"/>
    </location>
</feature>
<evidence type="ECO:0000256" key="9">
    <source>
        <dbReference type="SAM" id="Phobius"/>
    </source>
</evidence>
<feature type="transmembrane region" description="Helical" evidence="9">
    <location>
        <begin position="294"/>
        <end position="312"/>
    </location>
</feature>
<dbReference type="EMBL" id="KR270642">
    <property type="protein sequence ID" value="ALJ93734.1"/>
    <property type="molecule type" value="Genomic_DNA"/>
</dbReference>
<evidence type="ECO:0000256" key="3">
    <source>
        <dbReference type="ARBA" id="ARBA00012944"/>
    </source>
</evidence>
<keyword evidence="5 9" id="KW-1133">Transmembrane helix</keyword>
<keyword evidence="6 9" id="KW-0472">Membrane</keyword>
<keyword evidence="4 9" id="KW-0812">Transmembrane</keyword>
<feature type="transmembrane region" description="Helical" evidence="9">
    <location>
        <begin position="375"/>
        <end position="397"/>
    </location>
</feature>
<accession>A0A342I4E6</accession>
<name>A0A342I4E6_9HYME</name>
<dbReference type="PRINTS" id="PR01434">
    <property type="entry name" value="NADHDHGNASE5"/>
</dbReference>
<feature type="transmembrane region" description="Helical" evidence="9">
    <location>
        <begin position="206"/>
        <end position="226"/>
    </location>
</feature>
<feature type="transmembrane region" description="Helical" evidence="9">
    <location>
        <begin position="55"/>
        <end position="76"/>
    </location>
</feature>
<dbReference type="EC" id="7.1.1.2" evidence="3"/>
<evidence type="ECO:0000256" key="7">
    <source>
        <dbReference type="ARBA" id="ARBA00031027"/>
    </source>
</evidence>
<dbReference type="GO" id="GO:0003954">
    <property type="term" value="F:NADH dehydrogenase activity"/>
    <property type="evidence" value="ECO:0007669"/>
    <property type="project" value="TreeGrafter"/>
</dbReference>
<feature type="transmembrane region" description="Helical" evidence="9">
    <location>
        <begin position="450"/>
        <end position="468"/>
    </location>
</feature>
<dbReference type="InterPro" id="IPR003945">
    <property type="entry name" value="NU5C-like"/>
</dbReference>
<dbReference type="PANTHER" id="PTHR42829:SF2">
    <property type="entry name" value="NADH-UBIQUINONE OXIDOREDUCTASE CHAIN 5"/>
    <property type="match status" value="1"/>
</dbReference>
<sequence length="534" mass="63400">MIYKFLLLILYMNLSSFVFFLLSIYMNYLNIFFFFEWKFFYINSVVLEFVIFFDWMSLMFLFIVFLISSMVFLYSIDYMSEDNNINRFMILVFLFVFSMMMMILSPNLISILLGWDGLGLTSYCLVIYYQSYSSFCSGMITVMLNRFGDVMLLMSIGFLFFFGSWNLIYNYKNIFMIMMLISIASFTKSAQIPFSSWLTAAMAAPTPVSSLVHSSTLVTAGVYLLIRFNNMIKISMNIQFMILFISLMTMFMSGLSACFQNDFKKIIALSTLSQLGLMMSSLALGMIMMSFFHLLMHALFKSLLFMCAGQVIHKSFNFQDIRKFGSVMKFMPYVSMCFFSSTMALMGFPFLSGFFSKDLILETMMMNGNSIFMMFMYFFSMLLTMIYSIRLMMYVFMKNYMMLSLSMMENYKFMNLSMILLFFFSIILGGVMSWLLVFNFIYYFIKSMKLFLLVMMMLFMFFFFLNFICKMNKYNFMKFFMNKMWFMDYVSFNFMFMLNMGGIFYFFFEKGWNELYSGVGITKILNYMIKKYLI</sequence>
<feature type="domain" description="NADH:quinone oxidoreductase/Mrp antiporter transmembrane" evidence="10">
    <location>
        <begin position="105"/>
        <end position="383"/>
    </location>
</feature>
<comment type="function">
    <text evidence="1">Core subunit of the mitochondrial membrane respiratory chain NADH dehydrogenase (Complex I) that is believed to belong to the minimal assembly required for catalysis. Complex I functions in the transfer of electrons from NADH to the respiratory chain. The immediate electron acceptor for the enzyme is believed to be ubiquinone.</text>
</comment>
<reference evidence="11" key="1">
    <citation type="submission" date="2015-04" db="EMBL/GenBank/DDBJ databases">
        <title>The complete mitochondrial genome of Foenatopus ruficollis.</title>
        <authorList>
            <person name="Wei S.J."/>
            <person name="Wu Q.L."/>
        </authorList>
    </citation>
    <scope>NUCLEOTIDE SEQUENCE</scope>
</reference>
<dbReference type="GO" id="GO:0015990">
    <property type="term" value="P:electron transport coupled proton transport"/>
    <property type="evidence" value="ECO:0007669"/>
    <property type="project" value="TreeGrafter"/>
</dbReference>
<organism evidence="11">
    <name type="scientific">Foenatopus ruficollis</name>
    <dbReference type="NCBI Taxonomy" id="1738635"/>
    <lineage>
        <taxon>Eukaryota</taxon>
        <taxon>Metazoa</taxon>
        <taxon>Ecdysozoa</taxon>
        <taxon>Arthropoda</taxon>
        <taxon>Hexapoda</taxon>
        <taxon>Insecta</taxon>
        <taxon>Pterygota</taxon>
        <taxon>Neoptera</taxon>
        <taxon>Endopterygota</taxon>
        <taxon>Hymenoptera</taxon>
        <taxon>Apocrita</taxon>
        <taxon>Stephanoidea</taxon>
        <taxon>Stephanidae</taxon>
        <taxon>Stephaninae</taxon>
        <taxon>Foenatopus</taxon>
    </lineage>
</organism>
<feature type="transmembrane region" description="Helical" evidence="9">
    <location>
        <begin position="418"/>
        <end position="444"/>
    </location>
</feature>
<feature type="transmembrane region" description="Helical" evidence="9">
    <location>
        <begin position="333"/>
        <end position="355"/>
    </location>
</feature>
<feature type="transmembrane region" description="Helical" evidence="9">
    <location>
        <begin position="88"/>
        <end position="105"/>
    </location>
</feature>
<proteinExistence type="predicted"/>
<dbReference type="GO" id="GO:0016020">
    <property type="term" value="C:membrane"/>
    <property type="evidence" value="ECO:0007669"/>
    <property type="project" value="UniProtKB-SubCell"/>
</dbReference>
<dbReference type="InterPro" id="IPR001750">
    <property type="entry name" value="ND/Mrp_TM"/>
</dbReference>
<gene>
    <name evidence="11" type="primary">ND5</name>
</gene>